<reference evidence="1" key="2">
    <citation type="journal article" date="2023" name="Int. J. Mol. Sci.">
        <title>De Novo Assembly and Annotation of 11 Diverse Shrub Willow (Salix) Genomes Reveals Novel Gene Organization in Sex-Linked Regions.</title>
        <authorList>
            <person name="Hyden B."/>
            <person name="Feng K."/>
            <person name="Yates T.B."/>
            <person name="Jawdy S."/>
            <person name="Cereghino C."/>
            <person name="Smart L.B."/>
            <person name="Muchero W."/>
        </authorList>
    </citation>
    <scope>NUCLEOTIDE SEQUENCE</scope>
    <source>
        <tissue evidence="1">Shoot tip</tissue>
    </source>
</reference>
<evidence type="ECO:0000313" key="2">
    <source>
        <dbReference type="Proteomes" id="UP001141253"/>
    </source>
</evidence>
<gene>
    <name evidence="1" type="ORF">OIU77_016993</name>
</gene>
<dbReference type="Proteomes" id="UP001141253">
    <property type="component" value="Chromosome 16"/>
</dbReference>
<dbReference type="EMBL" id="JAPFFI010000027">
    <property type="protein sequence ID" value="KAJ6303019.1"/>
    <property type="molecule type" value="Genomic_DNA"/>
</dbReference>
<proteinExistence type="predicted"/>
<reference evidence="1" key="1">
    <citation type="submission" date="2022-10" db="EMBL/GenBank/DDBJ databases">
        <authorList>
            <person name="Hyden B.L."/>
            <person name="Feng K."/>
            <person name="Yates T."/>
            <person name="Jawdy S."/>
            <person name="Smart L.B."/>
            <person name="Muchero W."/>
        </authorList>
    </citation>
    <scope>NUCLEOTIDE SEQUENCE</scope>
    <source>
        <tissue evidence="1">Shoot tip</tissue>
    </source>
</reference>
<sequence length="118" mass="13767">MAEEKQRTEKRKRSVTWRRGIHLARVSSRNGVVSRMEEKAIWRALATSLEINQLNLCCFESSFISWFYCIVSPNPPDVIRMREILRSGSDMLRLPVILLLDKFLFMILARGVQNEVVN</sequence>
<name>A0ABQ8ZMN8_9ROSI</name>
<keyword evidence="2" id="KW-1185">Reference proteome</keyword>
<evidence type="ECO:0000313" key="1">
    <source>
        <dbReference type="EMBL" id="KAJ6303019.1"/>
    </source>
</evidence>
<accession>A0ABQ8ZMN8</accession>
<protein>
    <submittedName>
        <fullName evidence="1">Uncharacterized protein</fullName>
    </submittedName>
</protein>
<organism evidence="1 2">
    <name type="scientific">Salix suchowensis</name>
    <dbReference type="NCBI Taxonomy" id="1278906"/>
    <lineage>
        <taxon>Eukaryota</taxon>
        <taxon>Viridiplantae</taxon>
        <taxon>Streptophyta</taxon>
        <taxon>Embryophyta</taxon>
        <taxon>Tracheophyta</taxon>
        <taxon>Spermatophyta</taxon>
        <taxon>Magnoliopsida</taxon>
        <taxon>eudicotyledons</taxon>
        <taxon>Gunneridae</taxon>
        <taxon>Pentapetalae</taxon>
        <taxon>rosids</taxon>
        <taxon>fabids</taxon>
        <taxon>Malpighiales</taxon>
        <taxon>Salicaceae</taxon>
        <taxon>Saliceae</taxon>
        <taxon>Salix</taxon>
    </lineage>
</organism>
<comment type="caution">
    <text evidence="1">The sequence shown here is derived from an EMBL/GenBank/DDBJ whole genome shotgun (WGS) entry which is preliminary data.</text>
</comment>